<dbReference type="InterPro" id="IPR050234">
    <property type="entry name" value="Nuclear_hormone_rcpt_NR1"/>
</dbReference>
<evidence type="ECO:0000256" key="6">
    <source>
        <dbReference type="ARBA" id="ARBA00023163"/>
    </source>
</evidence>
<dbReference type="Proteomes" id="UP000682733">
    <property type="component" value="Unassembled WGS sequence"/>
</dbReference>
<dbReference type="Gene3D" id="1.10.565.10">
    <property type="entry name" value="Retinoid X Receptor"/>
    <property type="match status" value="1"/>
</dbReference>
<evidence type="ECO:0000313" key="12">
    <source>
        <dbReference type="Proteomes" id="UP000677228"/>
    </source>
</evidence>
<protein>
    <recommendedName>
        <fullName evidence="9">Nuclear receptor domain-containing protein</fullName>
    </recommendedName>
</protein>
<dbReference type="SUPFAM" id="SSF57716">
    <property type="entry name" value="Glucocorticoid receptor-like (DNA-binding domain)"/>
    <property type="match status" value="1"/>
</dbReference>
<evidence type="ECO:0000256" key="8">
    <source>
        <dbReference type="ARBA" id="ARBA00023242"/>
    </source>
</evidence>
<evidence type="ECO:0000313" key="10">
    <source>
        <dbReference type="EMBL" id="CAF1375565.1"/>
    </source>
</evidence>
<keyword evidence="2" id="KW-0863">Zinc-finger</keyword>
<comment type="caution">
    <text evidence="10">The sequence shown here is derived from an EMBL/GenBank/DDBJ whole genome shotgun (WGS) entry which is preliminary data.</text>
</comment>
<dbReference type="PANTHER" id="PTHR24082:SF283">
    <property type="entry name" value="NUCLEAR HORMONE RECEPTOR HR96"/>
    <property type="match status" value="1"/>
</dbReference>
<keyword evidence="4" id="KW-0805">Transcription regulation</keyword>
<keyword evidence="5" id="KW-0238">DNA-binding</keyword>
<feature type="non-terminal residue" evidence="10">
    <location>
        <position position="1"/>
    </location>
</feature>
<dbReference type="GO" id="GO:0030154">
    <property type="term" value="P:cell differentiation"/>
    <property type="evidence" value="ECO:0007669"/>
    <property type="project" value="TreeGrafter"/>
</dbReference>
<dbReference type="EMBL" id="CAJNOK010024361">
    <property type="protein sequence ID" value="CAF1375565.1"/>
    <property type="molecule type" value="Genomic_DNA"/>
</dbReference>
<gene>
    <name evidence="10" type="ORF">OVA965_LOCUS31873</name>
    <name evidence="11" type="ORF">TMI583_LOCUS32719</name>
</gene>
<dbReference type="Gene3D" id="3.30.50.10">
    <property type="entry name" value="Erythroid Transcription Factor GATA-1, subunit A"/>
    <property type="match status" value="1"/>
</dbReference>
<dbReference type="GO" id="GO:0008270">
    <property type="term" value="F:zinc ion binding"/>
    <property type="evidence" value="ECO:0007669"/>
    <property type="project" value="UniProtKB-KW"/>
</dbReference>
<evidence type="ECO:0000256" key="3">
    <source>
        <dbReference type="ARBA" id="ARBA00022833"/>
    </source>
</evidence>
<proteinExistence type="predicted"/>
<evidence type="ECO:0000256" key="5">
    <source>
        <dbReference type="ARBA" id="ARBA00023125"/>
    </source>
</evidence>
<keyword evidence="6" id="KW-0804">Transcription</keyword>
<dbReference type="AlphaFoldDB" id="A0A8S2F7N9"/>
<dbReference type="Pfam" id="PF00105">
    <property type="entry name" value="zf-C4"/>
    <property type="match status" value="1"/>
</dbReference>
<evidence type="ECO:0000256" key="7">
    <source>
        <dbReference type="ARBA" id="ARBA00023170"/>
    </source>
</evidence>
<name>A0A8S2F7N9_9BILA</name>
<dbReference type="Proteomes" id="UP000677228">
    <property type="component" value="Unassembled WGS sequence"/>
</dbReference>
<keyword evidence="1" id="KW-0479">Metal-binding</keyword>
<sequence length="435" mass="50247">TKVCFLLSIMSENYQPQRTRKKEPQSDLFNVDCDIKNDEKMNARDNKSNVNKSPKKKIELMCVVCLAPATGYNFDQITCESCKAFFRRNALKSSNVIKCRCNGVTDINVHNRKRCKACRLAKCFAKGMRKEWILTDDEKRTKKQKIEENRRLRQLQNCQTKTDEENIDNSAEEEEESVQNALSVQCDTCLISSQDWITLEKIQCAYAQSVKLNSLVGLPLYPSTRKLSTPAQMVNEPTNIHSTRLITYFKQLPEFCELEEDDKLTLIKHNLLGLVFIRATLIYKPANDTYQEYGTDDCIFDGKDLIECYGEQLYKKSTQIMCSFIDIVECDRLVVKIILIIMLFSKGYSTCTIEYPEPVLKNSTQVFQSQNIYVDLLWRYCEEKFGFFNTIKLLVRLITLCMAVESVAKETQQYVQSKLTADELAPLMQSVMHLS</sequence>
<evidence type="ECO:0000256" key="2">
    <source>
        <dbReference type="ARBA" id="ARBA00022771"/>
    </source>
</evidence>
<organism evidence="10 12">
    <name type="scientific">Didymodactylos carnosus</name>
    <dbReference type="NCBI Taxonomy" id="1234261"/>
    <lineage>
        <taxon>Eukaryota</taxon>
        <taxon>Metazoa</taxon>
        <taxon>Spiralia</taxon>
        <taxon>Gnathifera</taxon>
        <taxon>Rotifera</taxon>
        <taxon>Eurotatoria</taxon>
        <taxon>Bdelloidea</taxon>
        <taxon>Philodinida</taxon>
        <taxon>Philodinidae</taxon>
        <taxon>Didymodactylos</taxon>
    </lineage>
</organism>
<feature type="domain" description="Nuclear receptor" evidence="9">
    <location>
        <begin position="59"/>
        <end position="135"/>
    </location>
</feature>
<dbReference type="GO" id="GO:0045944">
    <property type="term" value="P:positive regulation of transcription by RNA polymerase II"/>
    <property type="evidence" value="ECO:0007669"/>
    <property type="project" value="TreeGrafter"/>
</dbReference>
<keyword evidence="8" id="KW-0539">Nucleus</keyword>
<dbReference type="PANTHER" id="PTHR24082">
    <property type="entry name" value="NUCLEAR HORMONE RECEPTOR"/>
    <property type="match status" value="1"/>
</dbReference>
<dbReference type="InterPro" id="IPR035500">
    <property type="entry name" value="NHR-like_dom_sf"/>
</dbReference>
<dbReference type="PROSITE" id="PS00031">
    <property type="entry name" value="NUCLEAR_REC_DBD_1"/>
    <property type="match status" value="1"/>
</dbReference>
<keyword evidence="7" id="KW-0675">Receptor</keyword>
<dbReference type="PROSITE" id="PS51030">
    <property type="entry name" value="NUCLEAR_REC_DBD_2"/>
    <property type="match status" value="1"/>
</dbReference>
<dbReference type="GO" id="GO:0004879">
    <property type="term" value="F:nuclear receptor activity"/>
    <property type="evidence" value="ECO:0007669"/>
    <property type="project" value="TreeGrafter"/>
</dbReference>
<dbReference type="EMBL" id="CAJOBA010046041">
    <property type="protein sequence ID" value="CAF4184435.1"/>
    <property type="molecule type" value="Genomic_DNA"/>
</dbReference>
<keyword evidence="3" id="KW-0862">Zinc</keyword>
<dbReference type="SUPFAM" id="SSF48508">
    <property type="entry name" value="Nuclear receptor ligand-binding domain"/>
    <property type="match status" value="1"/>
</dbReference>
<accession>A0A8S2F7N9</accession>
<dbReference type="GO" id="GO:0000122">
    <property type="term" value="P:negative regulation of transcription by RNA polymerase II"/>
    <property type="evidence" value="ECO:0007669"/>
    <property type="project" value="TreeGrafter"/>
</dbReference>
<evidence type="ECO:0000256" key="4">
    <source>
        <dbReference type="ARBA" id="ARBA00023015"/>
    </source>
</evidence>
<evidence type="ECO:0000259" key="9">
    <source>
        <dbReference type="PROSITE" id="PS51030"/>
    </source>
</evidence>
<dbReference type="InterPro" id="IPR001628">
    <property type="entry name" value="Znf_hrmn_rcpt"/>
</dbReference>
<dbReference type="SMART" id="SM00399">
    <property type="entry name" value="ZnF_C4"/>
    <property type="match status" value="1"/>
</dbReference>
<reference evidence="10" key="1">
    <citation type="submission" date="2021-02" db="EMBL/GenBank/DDBJ databases">
        <authorList>
            <person name="Nowell W R."/>
        </authorList>
    </citation>
    <scope>NUCLEOTIDE SEQUENCE</scope>
</reference>
<dbReference type="PRINTS" id="PR00047">
    <property type="entry name" value="STROIDFINGER"/>
</dbReference>
<dbReference type="InterPro" id="IPR013088">
    <property type="entry name" value="Znf_NHR/GATA"/>
</dbReference>
<dbReference type="GO" id="GO:0000978">
    <property type="term" value="F:RNA polymerase II cis-regulatory region sequence-specific DNA binding"/>
    <property type="evidence" value="ECO:0007669"/>
    <property type="project" value="TreeGrafter"/>
</dbReference>
<evidence type="ECO:0000313" key="11">
    <source>
        <dbReference type="EMBL" id="CAF4184435.1"/>
    </source>
</evidence>
<evidence type="ECO:0000256" key="1">
    <source>
        <dbReference type="ARBA" id="ARBA00022723"/>
    </source>
</evidence>